<dbReference type="PRINTS" id="PR00625">
    <property type="entry name" value="JDOMAIN"/>
</dbReference>
<dbReference type="InterPro" id="IPR001623">
    <property type="entry name" value="DnaJ_domain"/>
</dbReference>
<dbReference type="GO" id="GO:0051082">
    <property type="term" value="F:unfolded protein binding"/>
    <property type="evidence" value="ECO:0007669"/>
    <property type="project" value="InterPro"/>
</dbReference>
<dbReference type="SUPFAM" id="SSF57938">
    <property type="entry name" value="DnaJ/Hsp40 cysteine-rich domain"/>
    <property type="match status" value="1"/>
</dbReference>
<dbReference type="RefSeq" id="XP_067715604.1">
    <property type="nucleotide sequence ID" value="XM_067859503.1"/>
</dbReference>
<keyword evidence="3 6" id="KW-0863">Zinc-finger</keyword>
<dbReference type="PROSITE" id="PS51188">
    <property type="entry name" value="ZF_CR"/>
    <property type="match status" value="1"/>
</dbReference>
<dbReference type="SUPFAM" id="SSF49493">
    <property type="entry name" value="HSP40/DnaJ peptide-binding domain"/>
    <property type="match status" value="2"/>
</dbReference>
<comment type="caution">
    <text evidence="10">The sequence shown here is derived from an EMBL/GenBank/DDBJ whole genome shotgun (WGS) entry which is preliminary data.</text>
</comment>
<dbReference type="PANTHER" id="PTHR43096:SF52">
    <property type="entry name" value="DNAJ HOMOLOG 1, MITOCHONDRIAL-RELATED"/>
    <property type="match status" value="1"/>
</dbReference>
<evidence type="ECO:0000256" key="1">
    <source>
        <dbReference type="ARBA" id="ARBA00022723"/>
    </source>
</evidence>
<dbReference type="Pfam" id="PF00684">
    <property type="entry name" value="DnaJ_CXXCXGXG"/>
    <property type="match status" value="1"/>
</dbReference>
<dbReference type="CDD" id="cd06257">
    <property type="entry name" value="DnaJ"/>
    <property type="match status" value="1"/>
</dbReference>
<dbReference type="InterPro" id="IPR012724">
    <property type="entry name" value="DnaJ"/>
</dbReference>
<evidence type="ECO:0000259" key="9">
    <source>
        <dbReference type="PROSITE" id="PS51188"/>
    </source>
</evidence>
<dbReference type="InterPro" id="IPR036410">
    <property type="entry name" value="HSP_DnaJ_Cys-rich_dom_sf"/>
</dbReference>
<dbReference type="Pfam" id="PF00226">
    <property type="entry name" value="DnaJ"/>
    <property type="match status" value="1"/>
</dbReference>
<feature type="domain" description="J" evidence="8">
    <location>
        <begin position="83"/>
        <end position="147"/>
    </location>
</feature>
<dbReference type="AlphaFoldDB" id="A0AAV4LUM4"/>
<dbReference type="GO" id="GO:0031072">
    <property type="term" value="F:heat shock protein binding"/>
    <property type="evidence" value="ECO:0007669"/>
    <property type="project" value="InterPro"/>
</dbReference>
<dbReference type="GO" id="GO:0008270">
    <property type="term" value="F:zinc ion binding"/>
    <property type="evidence" value="ECO:0007669"/>
    <property type="project" value="UniProtKB-KW"/>
</dbReference>
<proteinExistence type="inferred from homology"/>
<evidence type="ECO:0000256" key="6">
    <source>
        <dbReference type="PROSITE-ProRule" id="PRU00546"/>
    </source>
</evidence>
<dbReference type="InterPro" id="IPR008971">
    <property type="entry name" value="HSP40/DnaJ_pept-bd"/>
</dbReference>
<dbReference type="SUPFAM" id="SSF46565">
    <property type="entry name" value="Chaperone J-domain"/>
    <property type="match status" value="1"/>
</dbReference>
<evidence type="ECO:0000256" key="2">
    <source>
        <dbReference type="ARBA" id="ARBA00022737"/>
    </source>
</evidence>
<dbReference type="Pfam" id="PF01556">
    <property type="entry name" value="DnaJ_C"/>
    <property type="match status" value="1"/>
</dbReference>
<dbReference type="HAMAP" id="MF_01152">
    <property type="entry name" value="DnaJ"/>
    <property type="match status" value="1"/>
</dbReference>
<dbReference type="SMART" id="SM00271">
    <property type="entry name" value="DnaJ"/>
    <property type="match status" value="1"/>
</dbReference>
<dbReference type="GO" id="GO:0042026">
    <property type="term" value="P:protein refolding"/>
    <property type="evidence" value="ECO:0007669"/>
    <property type="project" value="TreeGrafter"/>
</dbReference>
<keyword evidence="11" id="KW-1185">Reference proteome</keyword>
<dbReference type="Gene3D" id="2.10.230.10">
    <property type="entry name" value="Heat shock protein DnaJ, cysteine-rich domain"/>
    <property type="match status" value="1"/>
</dbReference>
<evidence type="ECO:0000313" key="10">
    <source>
        <dbReference type="EMBL" id="GIX63535.1"/>
    </source>
</evidence>
<evidence type="ECO:0000256" key="7">
    <source>
        <dbReference type="SAM" id="MobiDB-lite"/>
    </source>
</evidence>
<evidence type="ECO:0000256" key="3">
    <source>
        <dbReference type="ARBA" id="ARBA00022771"/>
    </source>
</evidence>
<dbReference type="PROSITE" id="PS50076">
    <property type="entry name" value="DNAJ_2"/>
    <property type="match status" value="1"/>
</dbReference>
<accession>A0AAV4LUM4</accession>
<keyword evidence="1 6" id="KW-0479">Metal-binding</keyword>
<dbReference type="FunFam" id="1.10.287.110:FF:000064">
    <property type="entry name" value="Molecular chaperone DnaJ"/>
    <property type="match status" value="1"/>
</dbReference>
<keyword evidence="5" id="KW-0143">Chaperone</keyword>
<reference evidence="10 11" key="1">
    <citation type="submission" date="2021-06" db="EMBL/GenBank/DDBJ databases">
        <title>Genome sequence of Babesia caballi.</title>
        <authorList>
            <person name="Yamagishi J."/>
            <person name="Kidaka T."/>
            <person name="Ochi A."/>
        </authorList>
    </citation>
    <scope>NUCLEOTIDE SEQUENCE [LARGE SCALE GENOMIC DNA]</scope>
    <source>
        <strain evidence="10">USDA-D6B2</strain>
    </source>
</reference>
<dbReference type="Gene3D" id="2.60.260.20">
    <property type="entry name" value="Urease metallochaperone UreE, N-terminal domain"/>
    <property type="match status" value="2"/>
</dbReference>
<dbReference type="EMBL" id="BPLF01000002">
    <property type="protein sequence ID" value="GIX63535.1"/>
    <property type="molecule type" value="Genomic_DNA"/>
</dbReference>
<dbReference type="GO" id="GO:0005524">
    <property type="term" value="F:ATP binding"/>
    <property type="evidence" value="ECO:0007669"/>
    <property type="project" value="InterPro"/>
</dbReference>
<gene>
    <name evidence="10" type="ORF">BcabD6B2_29700</name>
</gene>
<feature type="zinc finger region" description="CR-type" evidence="6">
    <location>
        <begin position="227"/>
        <end position="305"/>
    </location>
</feature>
<dbReference type="Proteomes" id="UP001497744">
    <property type="component" value="Unassembled WGS sequence"/>
</dbReference>
<dbReference type="FunFam" id="2.10.230.10:FF:000002">
    <property type="entry name" value="Molecular chaperone DnaJ"/>
    <property type="match status" value="1"/>
</dbReference>
<evidence type="ECO:0000259" key="8">
    <source>
        <dbReference type="PROSITE" id="PS50076"/>
    </source>
</evidence>
<dbReference type="FunFam" id="2.60.260.20:FF:000013">
    <property type="entry name" value="DnaJ subfamily B member 11"/>
    <property type="match status" value="1"/>
</dbReference>
<name>A0AAV4LUM4_BABCB</name>
<dbReference type="Gene3D" id="1.10.287.110">
    <property type="entry name" value="DnaJ domain"/>
    <property type="match status" value="1"/>
</dbReference>
<dbReference type="GO" id="GO:0005737">
    <property type="term" value="C:cytoplasm"/>
    <property type="evidence" value="ECO:0007669"/>
    <property type="project" value="TreeGrafter"/>
</dbReference>
<feature type="domain" description="CR-type" evidence="9">
    <location>
        <begin position="227"/>
        <end position="305"/>
    </location>
</feature>
<dbReference type="InterPro" id="IPR036869">
    <property type="entry name" value="J_dom_sf"/>
</dbReference>
<dbReference type="CDD" id="cd10747">
    <property type="entry name" value="DnaJ_C"/>
    <property type="match status" value="1"/>
</dbReference>
<sequence length="476" mass="51188">MVTYIPVRAALARALTPQKRRCARGFYTCLATGASRAASRAGSVTSSPGDNWKRYAPCAVRATASCGRQGRCLHTSAARRNKDPYAVLGVSRGASTDEIKRKFRELAKKYHPDLNPSPDAKQKMAEISSAYELLSDPKKRQIYDQTGMNASDAGGYDPSGNVATKATTWRAAGFSGFGDSSFMFTDFAEMFSRMAGGHGAGNAFTGSSRGDDIQTEITITFMEAVRGCAKNINIPSRVACGDCKGLGRQPGTSIEVCKVCNGTGVQRMERGPIIIGVPCRTCSGTGQVIAHPCRACGGTGDRAQTKSVSINIPAGVRQGMQMRIPNQGHVGVRGGKSGHLFVNINIQPHKIFKWIDDDIHVHVPISLKQCLLGGNVVVPTLDGQTELTLAPNCQPFFVKTLKNKGPPKVDSRNNGNLVVHLELRLPDALTARQKELVEEFDRESAGDPHTSGSASSQGQEGDRNCWWKRVVGAKKH</sequence>
<dbReference type="PANTHER" id="PTHR43096">
    <property type="entry name" value="DNAJ HOMOLOG 1, MITOCHONDRIAL-RELATED"/>
    <property type="match status" value="1"/>
</dbReference>
<dbReference type="InterPro" id="IPR002939">
    <property type="entry name" value="DnaJ_C"/>
</dbReference>
<evidence type="ECO:0000256" key="4">
    <source>
        <dbReference type="ARBA" id="ARBA00022833"/>
    </source>
</evidence>
<keyword evidence="4 6" id="KW-0862">Zinc</keyword>
<dbReference type="GO" id="GO:0009408">
    <property type="term" value="P:response to heat"/>
    <property type="evidence" value="ECO:0007669"/>
    <property type="project" value="InterPro"/>
</dbReference>
<evidence type="ECO:0000313" key="11">
    <source>
        <dbReference type="Proteomes" id="UP001497744"/>
    </source>
</evidence>
<protein>
    <submittedName>
        <fullName evidence="10">Molecular chaperone DnaJ</fullName>
    </submittedName>
</protein>
<dbReference type="InterPro" id="IPR001305">
    <property type="entry name" value="HSP_DnaJ_Cys-rich_dom"/>
</dbReference>
<dbReference type="GeneID" id="94195016"/>
<evidence type="ECO:0000256" key="5">
    <source>
        <dbReference type="ARBA" id="ARBA00023186"/>
    </source>
</evidence>
<feature type="region of interest" description="Disordered" evidence="7">
    <location>
        <begin position="438"/>
        <end position="465"/>
    </location>
</feature>
<feature type="compositionally biased region" description="Polar residues" evidence="7">
    <location>
        <begin position="450"/>
        <end position="459"/>
    </location>
</feature>
<keyword evidence="2" id="KW-0677">Repeat</keyword>
<organism evidence="10 11">
    <name type="scientific">Babesia caballi</name>
    <dbReference type="NCBI Taxonomy" id="5871"/>
    <lineage>
        <taxon>Eukaryota</taxon>
        <taxon>Sar</taxon>
        <taxon>Alveolata</taxon>
        <taxon>Apicomplexa</taxon>
        <taxon>Aconoidasida</taxon>
        <taxon>Piroplasmida</taxon>
        <taxon>Babesiidae</taxon>
        <taxon>Babesia</taxon>
    </lineage>
</organism>